<dbReference type="EMBL" id="JAAXOO010000010">
    <property type="protein sequence ID" value="NKY37769.1"/>
    <property type="molecule type" value="Genomic_DNA"/>
</dbReference>
<dbReference type="AlphaFoldDB" id="A0A846XRK0"/>
<evidence type="ECO:0000313" key="3">
    <source>
        <dbReference type="Proteomes" id="UP000565715"/>
    </source>
</evidence>
<accession>A0A846XRK0</accession>
<sequence length="95" mass="10233">MAERKFSRTAGPGTFEAVSEADRAEQDTPAYPDDAPYTDIDPRSVPDDMPVPEEAVTAPGGTRDIWSADPVDIAEQSIPVPMGDDYDGSYADEEP</sequence>
<reference evidence="2 3" key="1">
    <citation type="submission" date="2020-04" db="EMBL/GenBank/DDBJ databases">
        <title>MicrobeNet Type strains.</title>
        <authorList>
            <person name="Nicholson A.C."/>
        </authorList>
    </citation>
    <scope>NUCLEOTIDE SEQUENCE [LARGE SCALE GENOMIC DNA]</scope>
    <source>
        <strain evidence="2 3">DSM 45078</strain>
    </source>
</reference>
<evidence type="ECO:0000313" key="2">
    <source>
        <dbReference type="EMBL" id="NKY37769.1"/>
    </source>
</evidence>
<organism evidence="2 3">
    <name type="scientific">Nocardia speluncae</name>
    <dbReference type="NCBI Taxonomy" id="419477"/>
    <lineage>
        <taxon>Bacteria</taxon>
        <taxon>Bacillati</taxon>
        <taxon>Actinomycetota</taxon>
        <taxon>Actinomycetes</taxon>
        <taxon>Mycobacteriales</taxon>
        <taxon>Nocardiaceae</taxon>
        <taxon>Nocardia</taxon>
    </lineage>
</organism>
<comment type="caution">
    <text evidence="2">The sequence shown here is derived from an EMBL/GenBank/DDBJ whole genome shotgun (WGS) entry which is preliminary data.</text>
</comment>
<protein>
    <submittedName>
        <fullName evidence="2">Uncharacterized protein</fullName>
    </submittedName>
</protein>
<feature type="region of interest" description="Disordered" evidence="1">
    <location>
        <begin position="1"/>
        <end position="70"/>
    </location>
</feature>
<feature type="compositionally biased region" description="Acidic residues" evidence="1">
    <location>
        <begin position="84"/>
        <end position="95"/>
    </location>
</feature>
<feature type="region of interest" description="Disordered" evidence="1">
    <location>
        <begin position="76"/>
        <end position="95"/>
    </location>
</feature>
<gene>
    <name evidence="2" type="ORF">HGA13_32565</name>
</gene>
<dbReference type="Proteomes" id="UP000565715">
    <property type="component" value="Unassembled WGS sequence"/>
</dbReference>
<name>A0A846XRK0_9NOCA</name>
<proteinExistence type="predicted"/>
<dbReference type="RefSeq" id="WP_068044448.1">
    <property type="nucleotide sequence ID" value="NZ_JAAXOO010000010.1"/>
</dbReference>
<evidence type="ECO:0000256" key="1">
    <source>
        <dbReference type="SAM" id="MobiDB-lite"/>
    </source>
</evidence>
<keyword evidence="3" id="KW-1185">Reference proteome</keyword>